<dbReference type="EMBL" id="VXIS01000476">
    <property type="protein sequence ID" value="KAA8893228.1"/>
    <property type="molecule type" value="Genomic_DNA"/>
</dbReference>
<dbReference type="InParanoid" id="A0A5J5EEU6"/>
<organism evidence="1 2">
    <name type="scientific">Sphaerosporella brunnea</name>
    <dbReference type="NCBI Taxonomy" id="1250544"/>
    <lineage>
        <taxon>Eukaryota</taxon>
        <taxon>Fungi</taxon>
        <taxon>Dikarya</taxon>
        <taxon>Ascomycota</taxon>
        <taxon>Pezizomycotina</taxon>
        <taxon>Pezizomycetes</taxon>
        <taxon>Pezizales</taxon>
        <taxon>Pyronemataceae</taxon>
        <taxon>Sphaerosporella</taxon>
    </lineage>
</organism>
<evidence type="ECO:0000313" key="2">
    <source>
        <dbReference type="Proteomes" id="UP000326924"/>
    </source>
</evidence>
<name>A0A5J5EEU6_9PEZI</name>
<protein>
    <submittedName>
        <fullName evidence="1">Uncharacterized protein</fullName>
    </submittedName>
</protein>
<reference evidence="1 2" key="1">
    <citation type="submission" date="2019-09" db="EMBL/GenBank/DDBJ databases">
        <title>Draft genome of the ectomycorrhizal ascomycete Sphaerosporella brunnea.</title>
        <authorList>
            <consortium name="DOE Joint Genome Institute"/>
            <person name="Benucci G.M."/>
            <person name="Marozzi G."/>
            <person name="Antonielli L."/>
            <person name="Sanchez S."/>
            <person name="Marco P."/>
            <person name="Wang X."/>
            <person name="Falini L.B."/>
            <person name="Barry K."/>
            <person name="Haridas S."/>
            <person name="Lipzen A."/>
            <person name="Labutti K."/>
            <person name="Grigoriev I.V."/>
            <person name="Murat C."/>
            <person name="Martin F."/>
            <person name="Albertini E."/>
            <person name="Donnini D."/>
            <person name="Bonito G."/>
        </authorList>
    </citation>
    <scope>NUCLEOTIDE SEQUENCE [LARGE SCALE GENOMIC DNA]</scope>
    <source>
        <strain evidence="1 2">Sb_GMNB300</strain>
    </source>
</reference>
<proteinExistence type="predicted"/>
<sequence>MDSISYPLHTHVRTSAISSQPGAVVPFTYRLHVKRAERQPYGLNQGGGSGDSIHLPPAWQSEPNVSHIVSTREAGAGIPSTYHLHGKASRTSPISSQLGRRELGFHPLTSCMTKRAERQPYCLNQGGGSMDSISYPLHTHVRTSAISSQAWRREGIGFTYHLHCTVSQTSAISSRPERCGDIILLRAATTNESNVSCTINMKRN</sequence>
<gene>
    <name evidence="1" type="ORF">FN846DRAFT_549991</name>
</gene>
<dbReference type="AlphaFoldDB" id="A0A5J5EEU6"/>
<dbReference type="Proteomes" id="UP000326924">
    <property type="component" value="Unassembled WGS sequence"/>
</dbReference>
<evidence type="ECO:0000313" key="1">
    <source>
        <dbReference type="EMBL" id="KAA8893228.1"/>
    </source>
</evidence>
<keyword evidence="2" id="KW-1185">Reference proteome</keyword>
<accession>A0A5J5EEU6</accession>
<comment type="caution">
    <text evidence="1">The sequence shown here is derived from an EMBL/GenBank/DDBJ whole genome shotgun (WGS) entry which is preliminary data.</text>
</comment>